<dbReference type="GO" id="GO:0016746">
    <property type="term" value="F:acyltransferase activity"/>
    <property type="evidence" value="ECO:0007669"/>
    <property type="project" value="UniProtKB-KW"/>
</dbReference>
<name>A0ABS6C241_9CLOT</name>
<evidence type="ECO:0000259" key="1">
    <source>
        <dbReference type="Pfam" id="PF00583"/>
    </source>
</evidence>
<dbReference type="EC" id="2.3.1.-" evidence="2"/>
<evidence type="ECO:0000313" key="3">
    <source>
        <dbReference type="Proteomes" id="UP000740830"/>
    </source>
</evidence>
<dbReference type="Proteomes" id="UP000740830">
    <property type="component" value="Unassembled WGS sequence"/>
</dbReference>
<accession>A0ABS6C241</accession>
<reference evidence="2 3" key="1">
    <citation type="submission" date="2021-06" db="EMBL/GenBank/DDBJ databases">
        <title>Clostridia strains as spoilage organisms.</title>
        <authorList>
            <person name="Wambui J."/>
            <person name="Stephan R."/>
            <person name="Stevens M.J.A."/>
        </authorList>
    </citation>
    <scope>NUCLEOTIDE SEQUENCE [LARGE SCALE GENOMIC DNA]</scope>
    <source>
        <strain evidence="2 3">CM013</strain>
    </source>
</reference>
<comment type="caution">
    <text evidence="2">The sequence shown here is derived from an EMBL/GenBank/DDBJ whole genome shotgun (WGS) entry which is preliminary data.</text>
</comment>
<protein>
    <submittedName>
        <fullName evidence="2">GNAT family N-acetyltransferase</fullName>
        <ecNumber evidence="2">2.3.1.-</ecNumber>
    </submittedName>
</protein>
<dbReference type="Gene3D" id="3.40.630.30">
    <property type="match status" value="1"/>
</dbReference>
<proteinExistence type="predicted"/>
<organism evidence="2 3">
    <name type="scientific">Clostridium algidicarnis</name>
    <dbReference type="NCBI Taxonomy" id="37659"/>
    <lineage>
        <taxon>Bacteria</taxon>
        <taxon>Bacillati</taxon>
        <taxon>Bacillota</taxon>
        <taxon>Clostridia</taxon>
        <taxon>Eubacteriales</taxon>
        <taxon>Clostridiaceae</taxon>
        <taxon>Clostridium</taxon>
    </lineage>
</organism>
<dbReference type="EMBL" id="JAHLDG010000007">
    <property type="protein sequence ID" value="MBU3219554.1"/>
    <property type="molecule type" value="Genomic_DNA"/>
</dbReference>
<sequence>MMCKIYNIDSNSLTIDEVENLYLINKSISKKYKFLDPYISSYDYKALYLSSFNGIANELFVLEKNSLIYGMINCGKAADCNGNEQYKLNITLCDLPIDELMLKAINQLVQEKLAQHGEIVVVTYNHELNELINQYNNKVSLRANYYTLKREDIDIDMLNKYMKELEAKTSDLSIKYTDIISEDYIKQFCDLFTETMKDMPDVMEEGYIQYIINPEKQRQINESNKKRNITHNCYMIFNSNDEMIAKSNVSVNNNHTRFPYQFMIGVKRSYRGRNLGKWLYASMYKTLFETINFDRMLVSHHPANKHAINVSEWVGYKLNYLMTTHILYK</sequence>
<dbReference type="InterPro" id="IPR016181">
    <property type="entry name" value="Acyl_CoA_acyltransferase"/>
</dbReference>
<evidence type="ECO:0000313" key="2">
    <source>
        <dbReference type="EMBL" id="MBU3219554.1"/>
    </source>
</evidence>
<keyword evidence="2" id="KW-0808">Transferase</keyword>
<dbReference type="RefSeq" id="WP_104410081.1">
    <property type="nucleotide sequence ID" value="NZ_JAHLDG010000007.1"/>
</dbReference>
<dbReference type="InterPro" id="IPR000182">
    <property type="entry name" value="GNAT_dom"/>
</dbReference>
<dbReference type="SUPFAM" id="SSF55729">
    <property type="entry name" value="Acyl-CoA N-acyltransferases (Nat)"/>
    <property type="match status" value="1"/>
</dbReference>
<dbReference type="Pfam" id="PF00583">
    <property type="entry name" value="Acetyltransf_1"/>
    <property type="match status" value="1"/>
</dbReference>
<gene>
    <name evidence="2" type="ORF">KPL27_05470</name>
</gene>
<keyword evidence="3" id="KW-1185">Reference proteome</keyword>
<feature type="domain" description="N-acetyltransferase" evidence="1">
    <location>
        <begin position="225"/>
        <end position="311"/>
    </location>
</feature>
<keyword evidence="2" id="KW-0012">Acyltransferase</keyword>